<evidence type="ECO:0000259" key="13">
    <source>
        <dbReference type="PROSITE" id="PS50916"/>
    </source>
</evidence>
<proteinExistence type="predicted"/>
<dbReference type="SUPFAM" id="SSF49562">
    <property type="entry name" value="C2 domain (Calcium/lipid-binding domain, CaLB)"/>
    <property type="match status" value="2"/>
</dbReference>
<name>A0ABM3CS80_SALSA</name>
<dbReference type="Gene3D" id="2.60.40.150">
    <property type="entry name" value="C2 domain"/>
    <property type="match status" value="2"/>
</dbReference>
<feature type="compositionally biased region" description="Basic and acidic residues" evidence="10">
    <location>
        <begin position="210"/>
        <end position="234"/>
    </location>
</feature>
<dbReference type="InterPro" id="IPR043566">
    <property type="entry name" value="Rabphilin/DOC2/Noc2"/>
</dbReference>
<dbReference type="Gene3D" id="3.30.40.10">
    <property type="entry name" value="Zinc/RING finger domain, C3HC4 (zinc finger)"/>
    <property type="match status" value="1"/>
</dbReference>
<dbReference type="InterPro" id="IPR041857">
    <property type="entry name" value="Noc2_FYVE"/>
</dbReference>
<dbReference type="InterPro" id="IPR017455">
    <property type="entry name" value="Znf_FYVE-rel"/>
</dbReference>
<feature type="domain" description="RabBD" evidence="13">
    <location>
        <begin position="41"/>
        <end position="158"/>
    </location>
</feature>
<keyword evidence="3" id="KW-0677">Repeat</keyword>
<dbReference type="InterPro" id="IPR041282">
    <property type="entry name" value="FYVE_2"/>
</dbReference>
<feature type="region of interest" description="Disordered" evidence="10">
    <location>
        <begin position="260"/>
        <end position="291"/>
    </location>
</feature>
<protein>
    <submittedName>
        <fullName evidence="15">Double C2-like domain-containing protein beta isoform X3</fullName>
    </submittedName>
</protein>
<keyword evidence="5" id="KW-0862">Zinc</keyword>
<sequence length="588" mass="66207">MTDAMFGTGNDQWVCPNDRQLALRAKLQTGWSVHTFRTDRQRKSQMLEQQEVEIILSVIRRAEQLEQIEQLRIGRLVERLDNMKKSALGNGLSQCLLCGEVLGLLGNPSIFCQDCCKKACTKCGIETQCSQKTTQWLCKICSEHREVWKRSGAWFYKALPNYVRPGKEGQSGAALGLQGAQRGGQKMAMSSTVSQTYTWAYSKVVSSGSESDHSEGSEESKVSNHGLYEGKQRTDSGFNGAPIRTPTGLGWCPHGSLLSESRSSLASEPPHSTAPLAAPPEDYDTDHSRPSPTTLGTLDFSLLYDQENNALHCTINKAKLPIPRYKKGLKPMDHNGLSDPYVKLHLLPGASKANKLRTKTLRNTLNPVWSETLTYYGITDEDMVRKTLRISVCDEDKFRHNEFIGETRIPLKKLKPNQTKNFYNCLEKQLPIDKTDDKSLEERGRIMISLKYSSQKSGLVVGIVRCAHLAAMDANGFSDPYVKTYLKPDENKKSKHKTAVKKKTLNPEFNEEFFYEIKYADLSKKTLEVTVWDYDIGKSNDFIGGVSLGISANGERLKHWFDCLKNKDKKIERWHTLTNELPGTTFND</sequence>
<evidence type="ECO:0000259" key="12">
    <source>
        <dbReference type="PROSITE" id="PS50178"/>
    </source>
</evidence>
<dbReference type="InterPro" id="IPR000008">
    <property type="entry name" value="C2_dom"/>
</dbReference>
<keyword evidence="14" id="KW-1185">Reference proteome</keyword>
<evidence type="ECO:0000256" key="4">
    <source>
        <dbReference type="ARBA" id="ARBA00022771"/>
    </source>
</evidence>
<evidence type="ECO:0000256" key="1">
    <source>
        <dbReference type="ARBA" id="ARBA00004250"/>
    </source>
</evidence>
<dbReference type="PRINTS" id="PR00360">
    <property type="entry name" value="C2DOMAIN"/>
</dbReference>
<dbReference type="InterPro" id="IPR001565">
    <property type="entry name" value="Synaptotagmin"/>
</dbReference>
<feature type="domain" description="C2" evidence="11">
    <location>
        <begin position="294"/>
        <end position="424"/>
    </location>
</feature>
<dbReference type="PROSITE" id="PS50004">
    <property type="entry name" value="C2"/>
    <property type="match status" value="2"/>
</dbReference>
<dbReference type="Proteomes" id="UP001652741">
    <property type="component" value="Chromosome ssa13"/>
</dbReference>
<evidence type="ECO:0000256" key="3">
    <source>
        <dbReference type="ARBA" id="ARBA00022737"/>
    </source>
</evidence>
<evidence type="ECO:0000256" key="8">
    <source>
        <dbReference type="ARBA" id="ARBA00034103"/>
    </source>
</evidence>
<dbReference type="PROSITE" id="PS50178">
    <property type="entry name" value="ZF_FYVE"/>
    <property type="match status" value="1"/>
</dbReference>
<evidence type="ECO:0000256" key="7">
    <source>
        <dbReference type="ARBA" id="ARBA00023018"/>
    </source>
</evidence>
<dbReference type="InterPro" id="IPR035892">
    <property type="entry name" value="C2_domain_sf"/>
</dbReference>
<dbReference type="PRINTS" id="PR00399">
    <property type="entry name" value="SYNAPTOTAGMN"/>
</dbReference>
<dbReference type="PANTHER" id="PTHR45729:SF9">
    <property type="entry name" value="DOUBLE C2-LIKE DOMAIN-CONTAINING PROTEIN BETA"/>
    <property type="match status" value="1"/>
</dbReference>
<dbReference type="InterPro" id="IPR013083">
    <property type="entry name" value="Znf_RING/FYVE/PHD"/>
</dbReference>
<dbReference type="CDD" id="cd08384">
    <property type="entry name" value="C2B_Rabphilin_Doc2"/>
    <property type="match status" value="1"/>
</dbReference>
<dbReference type="Pfam" id="PF02318">
    <property type="entry name" value="FYVE_2"/>
    <property type="match status" value="1"/>
</dbReference>
<evidence type="ECO:0000256" key="2">
    <source>
        <dbReference type="ARBA" id="ARBA00022723"/>
    </source>
</evidence>
<dbReference type="Pfam" id="PF00168">
    <property type="entry name" value="C2"/>
    <property type="match status" value="2"/>
</dbReference>
<evidence type="ECO:0000256" key="10">
    <source>
        <dbReference type="SAM" id="MobiDB-lite"/>
    </source>
</evidence>
<dbReference type="InterPro" id="IPR010911">
    <property type="entry name" value="Rab_BD"/>
</dbReference>
<dbReference type="CDD" id="cd04035">
    <property type="entry name" value="C2A_Rabphilin_Doc2"/>
    <property type="match status" value="1"/>
</dbReference>
<dbReference type="PROSITE" id="PS50916">
    <property type="entry name" value="RABBD"/>
    <property type="match status" value="1"/>
</dbReference>
<evidence type="ECO:0000313" key="14">
    <source>
        <dbReference type="Proteomes" id="UP001652741"/>
    </source>
</evidence>
<feature type="region of interest" description="Disordered" evidence="10">
    <location>
        <begin position="208"/>
        <end position="242"/>
    </location>
</feature>
<feature type="domain" description="C2" evidence="11">
    <location>
        <begin position="442"/>
        <end position="575"/>
    </location>
</feature>
<organism evidence="14 15">
    <name type="scientific">Salmo salar</name>
    <name type="common">Atlantic salmon</name>
    <dbReference type="NCBI Taxonomy" id="8030"/>
    <lineage>
        <taxon>Eukaryota</taxon>
        <taxon>Metazoa</taxon>
        <taxon>Chordata</taxon>
        <taxon>Craniata</taxon>
        <taxon>Vertebrata</taxon>
        <taxon>Euteleostomi</taxon>
        <taxon>Actinopterygii</taxon>
        <taxon>Neopterygii</taxon>
        <taxon>Teleostei</taxon>
        <taxon>Protacanthopterygii</taxon>
        <taxon>Salmoniformes</taxon>
        <taxon>Salmonidae</taxon>
        <taxon>Salmoninae</taxon>
        <taxon>Salmo</taxon>
    </lineage>
</organism>
<evidence type="ECO:0000256" key="5">
    <source>
        <dbReference type="ARBA" id="ARBA00022833"/>
    </source>
</evidence>
<gene>
    <name evidence="15" type="primary">LOC106567559</name>
</gene>
<reference evidence="15" key="1">
    <citation type="submission" date="2025-08" db="UniProtKB">
        <authorList>
            <consortium name="RefSeq"/>
        </authorList>
    </citation>
    <scope>IDENTIFICATION</scope>
</reference>
<dbReference type="GeneID" id="106567559"/>
<evidence type="ECO:0000259" key="11">
    <source>
        <dbReference type="PROSITE" id="PS50004"/>
    </source>
</evidence>
<dbReference type="RefSeq" id="XP_045549417.1">
    <property type="nucleotide sequence ID" value="XM_045693461.1"/>
</dbReference>
<dbReference type="CDD" id="cd15763">
    <property type="entry name" value="FYVE_RPH3L"/>
    <property type="match status" value="1"/>
</dbReference>
<dbReference type="InterPro" id="IPR011011">
    <property type="entry name" value="Znf_FYVE_PHD"/>
</dbReference>
<keyword evidence="4 9" id="KW-0863">Zinc-finger</keyword>
<dbReference type="SMART" id="SM00239">
    <property type="entry name" value="C2"/>
    <property type="match status" value="2"/>
</dbReference>
<dbReference type="SUPFAM" id="SSF57903">
    <property type="entry name" value="FYVE/PHD zinc finger"/>
    <property type="match status" value="1"/>
</dbReference>
<keyword evidence="2" id="KW-0479">Metal-binding</keyword>
<dbReference type="PANTHER" id="PTHR45729">
    <property type="entry name" value="RABPHILIN, ISOFORM A"/>
    <property type="match status" value="1"/>
</dbReference>
<evidence type="ECO:0000313" key="15">
    <source>
        <dbReference type="RefSeq" id="XP_045549417.1"/>
    </source>
</evidence>
<dbReference type="InterPro" id="IPR047022">
    <property type="entry name" value="Rabphilin_Doc2_C2A"/>
</dbReference>
<evidence type="ECO:0000256" key="6">
    <source>
        <dbReference type="ARBA" id="ARBA00022837"/>
    </source>
</evidence>
<keyword evidence="7" id="KW-0770">Synapse</keyword>
<accession>A0ABM3CS80</accession>
<feature type="domain" description="FYVE-type" evidence="12">
    <location>
        <begin position="89"/>
        <end position="146"/>
    </location>
</feature>
<evidence type="ECO:0000256" key="9">
    <source>
        <dbReference type="PROSITE-ProRule" id="PRU00091"/>
    </source>
</evidence>
<keyword evidence="6" id="KW-0106">Calcium</keyword>
<comment type="subcellular location">
    <subcellularLocation>
        <location evidence="1">Cytoplasmic vesicle</location>
        <location evidence="1">Secretory vesicle membrane</location>
    </subcellularLocation>
    <subcellularLocation>
        <location evidence="8">Synapse</location>
    </subcellularLocation>
</comment>